<comment type="subcellular location">
    <subcellularLocation>
        <location evidence="1">Endoplasmic reticulum membrane</location>
        <topology evidence="1">Multi-pass membrane protein</topology>
    </subcellularLocation>
</comment>
<gene>
    <name evidence="13" type="ORF">B2J93_6962</name>
</gene>
<feature type="transmembrane region" description="Helical" evidence="11">
    <location>
        <begin position="70"/>
        <end position="93"/>
    </location>
</feature>
<evidence type="ECO:0000256" key="5">
    <source>
        <dbReference type="ARBA" id="ARBA00022801"/>
    </source>
</evidence>
<feature type="transmembrane region" description="Helical" evidence="11">
    <location>
        <begin position="220"/>
        <end position="241"/>
    </location>
</feature>
<accession>A0A218YW87</accession>
<dbReference type="InParanoid" id="A0A218YW87"/>
<dbReference type="Pfam" id="PF02517">
    <property type="entry name" value="Rce1-like"/>
    <property type="match status" value="1"/>
</dbReference>
<dbReference type="AlphaFoldDB" id="A0A218YW87"/>
<dbReference type="GO" id="GO:0004222">
    <property type="term" value="F:metalloendopeptidase activity"/>
    <property type="evidence" value="ECO:0007669"/>
    <property type="project" value="InterPro"/>
</dbReference>
<feature type="transmembrane region" description="Helical" evidence="11">
    <location>
        <begin position="30"/>
        <end position="49"/>
    </location>
</feature>
<comment type="similarity">
    <text evidence="2">Belongs to the peptidase U48 family.</text>
</comment>
<dbReference type="STRING" id="503106.A0A218YW87"/>
<keyword evidence="3" id="KW-0645">Protease</keyword>
<evidence type="ECO:0000256" key="1">
    <source>
        <dbReference type="ARBA" id="ARBA00004477"/>
    </source>
</evidence>
<evidence type="ECO:0000259" key="12">
    <source>
        <dbReference type="Pfam" id="PF02517"/>
    </source>
</evidence>
<protein>
    <recommendedName>
        <fullName evidence="10">intramembrane prenyl-peptidase Rce1</fullName>
        <ecNumber evidence="10">3.4.26.1</ecNumber>
    </recommendedName>
</protein>
<dbReference type="Proteomes" id="UP000242519">
    <property type="component" value="Unassembled WGS sequence"/>
</dbReference>
<feature type="domain" description="CAAX prenyl protease 2/Lysostaphin resistance protein A-like" evidence="12">
    <location>
        <begin position="154"/>
        <end position="261"/>
    </location>
</feature>
<comment type="catalytic activity">
    <reaction evidence="9">
        <text>Hydrolyzes the peptide bond -P2-(S-farnesyl or geranylgeranyl)C-P1'-P2'-P3'-COOH where P1' and P2' are amino acids with aliphatic sidechains and P3' is any C-terminal residue.</text>
        <dbReference type="EC" id="3.4.26.1"/>
    </reaction>
</comment>
<feature type="transmembrane region" description="Helical" evidence="11">
    <location>
        <begin position="105"/>
        <end position="129"/>
    </location>
</feature>
<evidence type="ECO:0000256" key="2">
    <source>
        <dbReference type="ARBA" id="ARBA00006897"/>
    </source>
</evidence>
<name>A0A218YW87_9HELO</name>
<keyword evidence="4 11" id="KW-0812">Transmembrane</keyword>
<dbReference type="OrthoDB" id="271604at2759"/>
<evidence type="ECO:0000256" key="7">
    <source>
        <dbReference type="ARBA" id="ARBA00022989"/>
    </source>
</evidence>
<dbReference type="InterPro" id="IPR003675">
    <property type="entry name" value="Rce1/LyrA-like_dom"/>
</dbReference>
<dbReference type="GO" id="GO:0005789">
    <property type="term" value="C:endoplasmic reticulum membrane"/>
    <property type="evidence" value="ECO:0007669"/>
    <property type="project" value="UniProtKB-SubCell"/>
</dbReference>
<evidence type="ECO:0000256" key="10">
    <source>
        <dbReference type="ARBA" id="ARBA00049729"/>
    </source>
</evidence>
<comment type="caution">
    <text evidence="13">The sequence shown here is derived from an EMBL/GenBank/DDBJ whole genome shotgun (WGS) entry which is preliminary data.</text>
</comment>
<evidence type="ECO:0000313" key="13">
    <source>
        <dbReference type="EMBL" id="OWO99907.1"/>
    </source>
</evidence>
<sequence length="335" mass="36858">MAPVETYPRLKSSYTAEKEPELLPPISTSTAVALLIIYTLIYVIPFYLSSTTRPSPTLSRDAPSVIRGRIRSVTVSCTICSMITFIVLSSVNAGSPLKSLHSMGYFPVGILEAAKSLGLTAVLFLGPLYEAGVAEGGWRDWIRLRGLDAIMDGWIGWRNMVAGPATEEILFRSAAVPLLLLSQTSNSTIIFLTPIVFGLAHVHHFYEFRITHPDTPVTAAFLRSMVQLTYTTLFGGYVTFLYMRTGSLTAVILVHAFCNWIGLPRLWGRVTVAEAVMARDVGEGKRSEDSPGRPIDGQLSIVWSIAYYVLLVLGAVSWGKCLWPWTESDMALTLF</sequence>
<dbReference type="PANTHER" id="PTHR13046:SF0">
    <property type="entry name" value="CAAX PRENYL PROTEASE 2"/>
    <property type="match status" value="1"/>
</dbReference>
<keyword evidence="14" id="KW-1185">Reference proteome</keyword>
<dbReference type="InterPro" id="IPR039731">
    <property type="entry name" value="Rce1"/>
</dbReference>
<keyword evidence="6" id="KW-0256">Endoplasmic reticulum</keyword>
<evidence type="ECO:0000256" key="6">
    <source>
        <dbReference type="ARBA" id="ARBA00022824"/>
    </source>
</evidence>
<dbReference type="EC" id="3.4.26.1" evidence="10"/>
<evidence type="ECO:0000256" key="3">
    <source>
        <dbReference type="ARBA" id="ARBA00022670"/>
    </source>
</evidence>
<dbReference type="FunCoup" id="A0A218YW87">
    <property type="interactions" value="282"/>
</dbReference>
<evidence type="ECO:0000256" key="8">
    <source>
        <dbReference type="ARBA" id="ARBA00023136"/>
    </source>
</evidence>
<organism evidence="13 14">
    <name type="scientific">Diplocarpon coronariae</name>
    <dbReference type="NCBI Taxonomy" id="2795749"/>
    <lineage>
        <taxon>Eukaryota</taxon>
        <taxon>Fungi</taxon>
        <taxon>Dikarya</taxon>
        <taxon>Ascomycota</taxon>
        <taxon>Pezizomycotina</taxon>
        <taxon>Leotiomycetes</taxon>
        <taxon>Helotiales</taxon>
        <taxon>Drepanopezizaceae</taxon>
        <taxon>Diplocarpon</taxon>
    </lineage>
</organism>
<feature type="transmembrane region" description="Helical" evidence="11">
    <location>
        <begin position="301"/>
        <end position="323"/>
    </location>
</feature>
<keyword evidence="7 11" id="KW-1133">Transmembrane helix</keyword>
<dbReference type="GO" id="GO:0071586">
    <property type="term" value="P:CAAX-box protein processing"/>
    <property type="evidence" value="ECO:0007669"/>
    <property type="project" value="InterPro"/>
</dbReference>
<reference evidence="13 14" key="1">
    <citation type="submission" date="2017-04" db="EMBL/GenBank/DDBJ databases">
        <title>Draft genome sequence of Marssonina coronaria NL1: causal agent of apple blotch.</title>
        <authorList>
            <person name="Cheng Q."/>
        </authorList>
    </citation>
    <scope>NUCLEOTIDE SEQUENCE [LARGE SCALE GENOMIC DNA]</scope>
    <source>
        <strain evidence="13 14">NL1</strain>
    </source>
</reference>
<evidence type="ECO:0000256" key="9">
    <source>
        <dbReference type="ARBA" id="ARBA00047280"/>
    </source>
</evidence>
<evidence type="ECO:0000256" key="11">
    <source>
        <dbReference type="SAM" id="Phobius"/>
    </source>
</evidence>
<keyword evidence="8 11" id="KW-0472">Membrane</keyword>
<proteinExistence type="inferred from homology"/>
<evidence type="ECO:0000256" key="4">
    <source>
        <dbReference type="ARBA" id="ARBA00022692"/>
    </source>
</evidence>
<feature type="transmembrane region" description="Helical" evidence="11">
    <location>
        <begin position="178"/>
        <end position="200"/>
    </location>
</feature>
<keyword evidence="5" id="KW-0378">Hydrolase</keyword>
<evidence type="ECO:0000313" key="14">
    <source>
        <dbReference type="Proteomes" id="UP000242519"/>
    </source>
</evidence>
<dbReference type="PANTHER" id="PTHR13046">
    <property type="entry name" value="PROTEASE U48 CAAX PRENYL PROTEASE RCE1"/>
    <property type="match status" value="1"/>
</dbReference>
<dbReference type="EMBL" id="MZNU01000342">
    <property type="protein sequence ID" value="OWO99907.1"/>
    <property type="molecule type" value="Genomic_DNA"/>
</dbReference>